<protein>
    <submittedName>
        <fullName evidence="1">Uncharacterized protein</fullName>
    </submittedName>
</protein>
<dbReference type="Proteomes" id="UP000247523">
    <property type="component" value="Unassembled WGS sequence"/>
</dbReference>
<sequence length="39" mass="4754">MQYTKENLNYKQLLIAVIENFNEEQLKKLYYIAIGMKKE</sequence>
<proteinExistence type="predicted"/>
<name>A0A318ETJ8_9FIRM</name>
<dbReference type="AlphaFoldDB" id="A0A318ETJ8"/>
<evidence type="ECO:0000313" key="2">
    <source>
        <dbReference type="Proteomes" id="UP000247523"/>
    </source>
</evidence>
<dbReference type="EMBL" id="QICS01000010">
    <property type="protein sequence ID" value="PXV87334.1"/>
    <property type="molecule type" value="Genomic_DNA"/>
</dbReference>
<reference evidence="1 2" key="1">
    <citation type="submission" date="2018-05" db="EMBL/GenBank/DDBJ databases">
        <title>Genomic Encyclopedia of Type Strains, Phase IV (KMG-IV): sequencing the most valuable type-strain genomes for metagenomic binning, comparative biology and taxonomic classification.</title>
        <authorList>
            <person name="Goeker M."/>
        </authorList>
    </citation>
    <scope>NUCLEOTIDE SEQUENCE [LARGE SCALE GENOMIC DNA]</scope>
    <source>
        <strain evidence="1 2">DSM 28816</strain>
    </source>
</reference>
<organism evidence="1 2">
    <name type="scientific">Lachnotalea glycerini</name>
    <dbReference type="NCBI Taxonomy" id="1763509"/>
    <lineage>
        <taxon>Bacteria</taxon>
        <taxon>Bacillati</taxon>
        <taxon>Bacillota</taxon>
        <taxon>Clostridia</taxon>
        <taxon>Lachnospirales</taxon>
        <taxon>Lachnospiraceae</taxon>
        <taxon>Lachnotalea</taxon>
    </lineage>
</organism>
<evidence type="ECO:0000313" key="1">
    <source>
        <dbReference type="EMBL" id="PXV87334.1"/>
    </source>
</evidence>
<gene>
    <name evidence="1" type="ORF">C8E03_11095</name>
</gene>
<comment type="caution">
    <text evidence="1">The sequence shown here is derived from an EMBL/GenBank/DDBJ whole genome shotgun (WGS) entry which is preliminary data.</text>
</comment>
<accession>A0A318ETJ8</accession>